<proteinExistence type="predicted"/>
<sequence length="160" mass="18039">MLETCSMSFKSRAGSMLWKQAVFTTFLLRSPNVTHLSLHSCPLTSHDLLAALTHVPSLTHLELDNCHCLDNTFLLALHYKVDTPSLAPLLHVLRLIHIPESLTESPIIVGMLASRWRAGSATARWSRVTLSPPPRREFTKDFRDAIRELEHQGIPVEIIK</sequence>
<keyword evidence="2" id="KW-1185">Reference proteome</keyword>
<evidence type="ECO:0000313" key="2">
    <source>
        <dbReference type="Proteomes" id="UP001215598"/>
    </source>
</evidence>
<dbReference type="SUPFAM" id="SSF52047">
    <property type="entry name" value="RNI-like"/>
    <property type="match status" value="1"/>
</dbReference>
<dbReference type="Gene3D" id="3.80.10.10">
    <property type="entry name" value="Ribonuclease Inhibitor"/>
    <property type="match status" value="1"/>
</dbReference>
<dbReference type="InterPro" id="IPR032675">
    <property type="entry name" value="LRR_dom_sf"/>
</dbReference>
<evidence type="ECO:0000313" key="1">
    <source>
        <dbReference type="EMBL" id="KAJ7727357.1"/>
    </source>
</evidence>
<comment type="caution">
    <text evidence="1">The sequence shown here is derived from an EMBL/GenBank/DDBJ whole genome shotgun (WGS) entry which is preliminary data.</text>
</comment>
<reference evidence="1" key="1">
    <citation type="submission" date="2023-03" db="EMBL/GenBank/DDBJ databases">
        <title>Massive genome expansion in bonnet fungi (Mycena s.s.) driven by repeated elements and novel gene families across ecological guilds.</title>
        <authorList>
            <consortium name="Lawrence Berkeley National Laboratory"/>
            <person name="Harder C.B."/>
            <person name="Miyauchi S."/>
            <person name="Viragh M."/>
            <person name="Kuo A."/>
            <person name="Thoen E."/>
            <person name="Andreopoulos B."/>
            <person name="Lu D."/>
            <person name="Skrede I."/>
            <person name="Drula E."/>
            <person name="Henrissat B."/>
            <person name="Morin E."/>
            <person name="Kohler A."/>
            <person name="Barry K."/>
            <person name="LaButti K."/>
            <person name="Morin E."/>
            <person name="Salamov A."/>
            <person name="Lipzen A."/>
            <person name="Mereny Z."/>
            <person name="Hegedus B."/>
            <person name="Baldrian P."/>
            <person name="Stursova M."/>
            <person name="Weitz H."/>
            <person name="Taylor A."/>
            <person name="Grigoriev I.V."/>
            <person name="Nagy L.G."/>
            <person name="Martin F."/>
            <person name="Kauserud H."/>
        </authorList>
    </citation>
    <scope>NUCLEOTIDE SEQUENCE</scope>
    <source>
        <strain evidence="1">CBHHK182m</strain>
    </source>
</reference>
<dbReference type="EMBL" id="JARKIB010000180">
    <property type="protein sequence ID" value="KAJ7727357.1"/>
    <property type="molecule type" value="Genomic_DNA"/>
</dbReference>
<organism evidence="1 2">
    <name type="scientific">Mycena metata</name>
    <dbReference type="NCBI Taxonomy" id="1033252"/>
    <lineage>
        <taxon>Eukaryota</taxon>
        <taxon>Fungi</taxon>
        <taxon>Dikarya</taxon>
        <taxon>Basidiomycota</taxon>
        <taxon>Agaricomycotina</taxon>
        <taxon>Agaricomycetes</taxon>
        <taxon>Agaricomycetidae</taxon>
        <taxon>Agaricales</taxon>
        <taxon>Marasmiineae</taxon>
        <taxon>Mycenaceae</taxon>
        <taxon>Mycena</taxon>
    </lineage>
</organism>
<name>A0AAD7HU18_9AGAR</name>
<dbReference type="Proteomes" id="UP001215598">
    <property type="component" value="Unassembled WGS sequence"/>
</dbReference>
<gene>
    <name evidence="1" type="ORF">B0H16DRAFT_1590766</name>
</gene>
<protein>
    <submittedName>
        <fullName evidence="1">Uncharacterized protein</fullName>
    </submittedName>
</protein>
<dbReference type="AlphaFoldDB" id="A0AAD7HU18"/>
<accession>A0AAD7HU18</accession>